<feature type="transmembrane region" description="Helical" evidence="8">
    <location>
        <begin position="329"/>
        <end position="348"/>
    </location>
</feature>
<sequence length="483" mass="52448">MNLARASLLGTLLLYFFLSWTYLAGTPVQEFYLPDSVPQMQRSAPVLAGIGPDEKEYLIYVRSLAERGVAPRPTLEQRKSPDEFVCYQAQHPSLFFLLSVPLWKLFAGQGVLFWTLWRGLCALLGATAIALAAKAARLLFPESKLVALCAAPLMAFVPIFGHLVGHVSNEPLALALGAWAWLLAVRYCREARLPSAQQALYLGFLLGSALQTRLTAVIWCFALVVLLGMVFKKRALRPLVFALGLALVMQVPWLATNMGNYGKPLVRPFDNPLLANGATLGEFFGAGIRPPGSPTQFTPLITVLFWAATGWTPFWLIGGLLPGSFDGMVLNAAYLLLCDLVVGLTLFWNASQVRRKLAPSDPVVRAALWAAGGALLFLIAVVFQQMLFVDWNVLQSAGRYFTAAAPLLVLFLLTALEAITRKLPASAKLAVGGVAALALFLASLHTTSLVRQFYAGNPTQKKWQKIAPAGSGRAYIVSDTDEG</sequence>
<protein>
    <recommendedName>
        <fullName evidence="11">Glycosyltransferase RgtA/B/C/D-like domain-containing protein</fullName>
    </recommendedName>
</protein>
<keyword evidence="3" id="KW-0328">Glycosyltransferase</keyword>
<comment type="subcellular location">
    <subcellularLocation>
        <location evidence="1">Cell membrane</location>
        <topology evidence="1">Multi-pass membrane protein</topology>
    </subcellularLocation>
</comment>
<dbReference type="RefSeq" id="WP_184197178.1">
    <property type="nucleotide sequence ID" value="NZ_JACHGW010000002.1"/>
</dbReference>
<evidence type="ECO:0000256" key="4">
    <source>
        <dbReference type="ARBA" id="ARBA00022679"/>
    </source>
</evidence>
<dbReference type="PANTHER" id="PTHR33908:SF11">
    <property type="entry name" value="MEMBRANE PROTEIN"/>
    <property type="match status" value="1"/>
</dbReference>
<evidence type="ECO:0000256" key="2">
    <source>
        <dbReference type="ARBA" id="ARBA00022475"/>
    </source>
</evidence>
<keyword evidence="5 8" id="KW-0812">Transmembrane</keyword>
<keyword evidence="10" id="KW-1185">Reference proteome</keyword>
<proteinExistence type="predicted"/>
<dbReference type="EMBL" id="JACHGW010000002">
    <property type="protein sequence ID" value="MBB6051065.1"/>
    <property type="molecule type" value="Genomic_DNA"/>
</dbReference>
<accession>A0A7W9SQP6</accession>
<feature type="transmembrane region" description="Helical" evidence="8">
    <location>
        <begin position="400"/>
        <end position="419"/>
    </location>
</feature>
<dbReference type="AlphaFoldDB" id="A0A7W9SQP6"/>
<keyword evidence="4" id="KW-0808">Transferase</keyword>
<dbReference type="PANTHER" id="PTHR33908">
    <property type="entry name" value="MANNOSYLTRANSFERASE YKCB-RELATED"/>
    <property type="match status" value="1"/>
</dbReference>
<gene>
    <name evidence="9" type="ORF">HNQ39_002856</name>
</gene>
<dbReference type="Proteomes" id="UP000520814">
    <property type="component" value="Unassembled WGS sequence"/>
</dbReference>
<name>A0A7W9SQP6_ARMRO</name>
<feature type="transmembrane region" description="Helical" evidence="8">
    <location>
        <begin position="145"/>
        <end position="165"/>
    </location>
</feature>
<dbReference type="InterPro" id="IPR050297">
    <property type="entry name" value="LipidA_mod_glycosyltrf_83"/>
</dbReference>
<evidence type="ECO:0000256" key="8">
    <source>
        <dbReference type="SAM" id="Phobius"/>
    </source>
</evidence>
<feature type="transmembrane region" description="Helical" evidence="8">
    <location>
        <begin position="111"/>
        <end position="133"/>
    </location>
</feature>
<organism evidence="9 10">
    <name type="scientific">Armatimonas rosea</name>
    <dbReference type="NCBI Taxonomy" id="685828"/>
    <lineage>
        <taxon>Bacteria</taxon>
        <taxon>Bacillati</taxon>
        <taxon>Armatimonadota</taxon>
        <taxon>Armatimonadia</taxon>
        <taxon>Armatimonadales</taxon>
        <taxon>Armatimonadaceae</taxon>
        <taxon>Armatimonas</taxon>
    </lineage>
</organism>
<evidence type="ECO:0008006" key="11">
    <source>
        <dbReference type="Google" id="ProtNLM"/>
    </source>
</evidence>
<evidence type="ECO:0000313" key="9">
    <source>
        <dbReference type="EMBL" id="MBB6051065.1"/>
    </source>
</evidence>
<dbReference type="GO" id="GO:0009103">
    <property type="term" value="P:lipopolysaccharide biosynthetic process"/>
    <property type="evidence" value="ECO:0007669"/>
    <property type="project" value="UniProtKB-ARBA"/>
</dbReference>
<comment type="caution">
    <text evidence="9">The sequence shown here is derived from an EMBL/GenBank/DDBJ whole genome shotgun (WGS) entry which is preliminary data.</text>
</comment>
<feature type="transmembrane region" description="Helical" evidence="8">
    <location>
        <begin position="200"/>
        <end position="229"/>
    </location>
</feature>
<evidence type="ECO:0000256" key="6">
    <source>
        <dbReference type="ARBA" id="ARBA00022989"/>
    </source>
</evidence>
<feature type="transmembrane region" description="Helical" evidence="8">
    <location>
        <begin position="297"/>
        <end position="317"/>
    </location>
</feature>
<dbReference type="GO" id="GO:0005886">
    <property type="term" value="C:plasma membrane"/>
    <property type="evidence" value="ECO:0007669"/>
    <property type="project" value="UniProtKB-SubCell"/>
</dbReference>
<evidence type="ECO:0000313" key="10">
    <source>
        <dbReference type="Proteomes" id="UP000520814"/>
    </source>
</evidence>
<evidence type="ECO:0000256" key="1">
    <source>
        <dbReference type="ARBA" id="ARBA00004651"/>
    </source>
</evidence>
<evidence type="ECO:0000256" key="5">
    <source>
        <dbReference type="ARBA" id="ARBA00022692"/>
    </source>
</evidence>
<dbReference type="GO" id="GO:0016763">
    <property type="term" value="F:pentosyltransferase activity"/>
    <property type="evidence" value="ECO:0007669"/>
    <property type="project" value="TreeGrafter"/>
</dbReference>
<feature type="transmembrane region" description="Helical" evidence="8">
    <location>
        <begin position="235"/>
        <end position="255"/>
    </location>
</feature>
<keyword evidence="7 8" id="KW-0472">Membrane</keyword>
<evidence type="ECO:0000256" key="3">
    <source>
        <dbReference type="ARBA" id="ARBA00022676"/>
    </source>
</evidence>
<feature type="transmembrane region" description="Helical" evidence="8">
    <location>
        <begin position="368"/>
        <end position="388"/>
    </location>
</feature>
<keyword evidence="6 8" id="KW-1133">Transmembrane helix</keyword>
<feature type="transmembrane region" description="Helical" evidence="8">
    <location>
        <begin position="431"/>
        <end position="454"/>
    </location>
</feature>
<keyword evidence="2" id="KW-1003">Cell membrane</keyword>
<evidence type="ECO:0000256" key="7">
    <source>
        <dbReference type="ARBA" id="ARBA00023136"/>
    </source>
</evidence>
<reference evidence="9 10" key="1">
    <citation type="submission" date="2020-08" db="EMBL/GenBank/DDBJ databases">
        <title>Genomic Encyclopedia of Type Strains, Phase IV (KMG-IV): sequencing the most valuable type-strain genomes for metagenomic binning, comparative biology and taxonomic classification.</title>
        <authorList>
            <person name="Goeker M."/>
        </authorList>
    </citation>
    <scope>NUCLEOTIDE SEQUENCE [LARGE SCALE GENOMIC DNA]</scope>
    <source>
        <strain evidence="9 10">DSM 23562</strain>
    </source>
</reference>